<comment type="caution">
    <text evidence="2">The sequence shown here is derived from an EMBL/GenBank/DDBJ whole genome shotgun (WGS) entry which is preliminary data.</text>
</comment>
<reference evidence="2 3" key="2">
    <citation type="submission" date="2019-09" db="EMBL/GenBank/DDBJ databases">
        <authorList>
            <person name="Jin C."/>
        </authorList>
    </citation>
    <scope>NUCLEOTIDE SEQUENCE [LARGE SCALE GENOMIC DNA]</scope>
    <source>
        <strain evidence="2 3">BN140002</strain>
    </source>
</reference>
<dbReference type="Proteomes" id="UP000323142">
    <property type="component" value="Unassembled WGS sequence"/>
</dbReference>
<feature type="compositionally biased region" description="Basic and acidic residues" evidence="1">
    <location>
        <begin position="212"/>
        <end position="243"/>
    </location>
</feature>
<dbReference type="EMBL" id="VUOA01000043">
    <property type="protein sequence ID" value="KAA2234805.1"/>
    <property type="molecule type" value="Genomic_DNA"/>
</dbReference>
<organism evidence="2 3">
    <name type="scientific">Salinarimonas soli</name>
    <dbReference type="NCBI Taxonomy" id="1638099"/>
    <lineage>
        <taxon>Bacteria</taxon>
        <taxon>Pseudomonadati</taxon>
        <taxon>Pseudomonadota</taxon>
        <taxon>Alphaproteobacteria</taxon>
        <taxon>Hyphomicrobiales</taxon>
        <taxon>Salinarimonadaceae</taxon>
        <taxon>Salinarimonas</taxon>
    </lineage>
</organism>
<protein>
    <submittedName>
        <fullName evidence="2">Uncharacterized protein</fullName>
    </submittedName>
</protein>
<name>A0A5B2V8A7_9HYPH</name>
<dbReference type="AlphaFoldDB" id="A0A5B2V8A7"/>
<keyword evidence="3" id="KW-1185">Reference proteome</keyword>
<sequence>MITPTQALPKVPLSEVLPRHIAALLGPPPLLPEEDADAYEGILRQLSLSLVPVDIIEWLDLKEIGDLSWEVIRYRRLRRTYLAGRQRDAINAFLINRQEPKGIRREALFASRDKLMSAWARREPKAVERIEAILRQYGRTSEDFNAETLLGRLGEIERLEALITAAYARRNEALREFERRRDPRAGRLRRVSDEIIEASANEPAPSPGRVSNPRDDERRHERLHMDRRAAVNAHYDRIQRGEIDGDDLPDDVDPESELGTCDGSDGGGAPDAQNEPTPQPERLEGGGHQQAARPHTDPAGGDSGAGEEGASPERPGTAAREAVAPQVPPA</sequence>
<feature type="compositionally biased region" description="Acidic residues" evidence="1">
    <location>
        <begin position="244"/>
        <end position="256"/>
    </location>
</feature>
<dbReference type="OrthoDB" id="7993590at2"/>
<feature type="region of interest" description="Disordered" evidence="1">
    <location>
        <begin position="190"/>
        <end position="330"/>
    </location>
</feature>
<proteinExistence type="predicted"/>
<evidence type="ECO:0000256" key="1">
    <source>
        <dbReference type="SAM" id="MobiDB-lite"/>
    </source>
</evidence>
<reference evidence="2 3" key="1">
    <citation type="submission" date="2019-09" db="EMBL/GenBank/DDBJ databases">
        <title>Salinarimonas rosea gen. nov., sp. nov., a new member of the a-2 subgroup of the Proteobacteria.</title>
        <authorList>
            <person name="Liu J."/>
        </authorList>
    </citation>
    <scope>NUCLEOTIDE SEQUENCE [LARGE SCALE GENOMIC DNA]</scope>
    <source>
        <strain evidence="2 3">BN140002</strain>
    </source>
</reference>
<evidence type="ECO:0000313" key="3">
    <source>
        <dbReference type="Proteomes" id="UP000323142"/>
    </source>
</evidence>
<accession>A0A5B2V8A7</accession>
<gene>
    <name evidence="2" type="ORF">F0L46_22925</name>
</gene>
<evidence type="ECO:0000313" key="2">
    <source>
        <dbReference type="EMBL" id="KAA2234805.1"/>
    </source>
</evidence>